<sequence>MTISNSRTMKRLLAMLLTLVLLVTLLPLYGDRAFGEEQTPVLPTFPIPALSEEHQNSPLPNVIVVATGGTLAGAARNGDKTNFQSYAAGTYPMAELVAQLPKHKTADVATYQFGNKGSGGYSMKELYDLSLAVDAALEIYDSAVVTTGTDTMEEIAYFLDLTVRSEKPVVVTGAMRPWDVIGTDGPANLYQAIKVASSGKTKWYGTVIMLNDVIHAAREVTKSNSHRMDTFETPMLGALGYVDDAAVRIYRLNARALKAGQANWATPFDLRTISKDELPLVEIVYNYQEAGGGAIRALVEDGAKGIVTAGTGAGGISSKMSAARSEAIKKGVTFVSTTRTGSGSIYSGGNGIIAGDNLNPQHARIMLMLSLAFTDNFTTMKGWFETVGTQDVDVTALDNSAPAWPVDSVLSATARSGSSITLSWPQALDDGGVAGYEVYQSSGTSPIAQLTADHTTFRVTGLNSGTAYGFYVIAVDNRGMKSVKLSGSFSTLSVTPGSPSDPGETGGEEQGGGESGEHGGGHEEPISFTDVAGHWSEALVKEAIALGITSGYPDGSFKPDKTVSRAEFTVLLMKAMKQGGDGETPAFSDANSIGVWAKNAIAQAVKLGIISGYPDGTFRPDGNISRTEMVVMIGRAMGLNAATGAATEFADDASIPVWAKGAVNELIAKGIVQGRSNNRFAPQGTATRAEAITVMIRMLKS</sequence>
<dbReference type="PROSITE" id="PS50853">
    <property type="entry name" value="FN3"/>
    <property type="match status" value="1"/>
</dbReference>
<name>A0A371PGE1_9BACL</name>
<dbReference type="PIRSF" id="PIRSF001220">
    <property type="entry name" value="L-ASNase_gatD"/>
    <property type="match status" value="1"/>
</dbReference>
<comment type="caution">
    <text evidence="8">The sequence shown here is derived from an EMBL/GenBank/DDBJ whole genome shotgun (WGS) entry which is preliminary data.</text>
</comment>
<dbReference type="InterPro" id="IPR004550">
    <property type="entry name" value="AsnASE_II"/>
</dbReference>
<dbReference type="PROSITE" id="PS51272">
    <property type="entry name" value="SLH"/>
    <property type="match status" value="3"/>
</dbReference>
<dbReference type="PIRSF" id="PIRSF500176">
    <property type="entry name" value="L_ASNase"/>
    <property type="match status" value="1"/>
</dbReference>
<dbReference type="CDD" id="cd08964">
    <property type="entry name" value="L-asparaginase_II"/>
    <property type="match status" value="1"/>
</dbReference>
<keyword evidence="9" id="KW-1185">Reference proteome</keyword>
<dbReference type="SFLD" id="SFLDS00057">
    <property type="entry name" value="Glutaminase/Asparaginase"/>
    <property type="match status" value="1"/>
</dbReference>
<organism evidence="8 9">
    <name type="scientific">Paenibacillus paeoniae</name>
    <dbReference type="NCBI Taxonomy" id="2292705"/>
    <lineage>
        <taxon>Bacteria</taxon>
        <taxon>Bacillati</taxon>
        <taxon>Bacillota</taxon>
        <taxon>Bacilli</taxon>
        <taxon>Bacillales</taxon>
        <taxon>Paenibacillaceae</taxon>
        <taxon>Paenibacillus</taxon>
    </lineage>
</organism>
<dbReference type="InterPro" id="IPR006034">
    <property type="entry name" value="Asparaginase/glutaminase-like"/>
</dbReference>
<dbReference type="SUPFAM" id="SSF53774">
    <property type="entry name" value="Glutaminase/Asparaginase"/>
    <property type="match status" value="1"/>
</dbReference>
<feature type="domain" description="SLH" evidence="7">
    <location>
        <begin position="649"/>
        <end position="701"/>
    </location>
</feature>
<dbReference type="AlphaFoldDB" id="A0A371PGE1"/>
<feature type="domain" description="Fibronectin type-III" evidence="6">
    <location>
        <begin position="405"/>
        <end position="501"/>
    </location>
</feature>
<dbReference type="EMBL" id="QUBQ01000002">
    <property type="protein sequence ID" value="REK75002.1"/>
    <property type="molecule type" value="Genomic_DNA"/>
</dbReference>
<dbReference type="Gene3D" id="3.40.50.40">
    <property type="match status" value="1"/>
</dbReference>
<dbReference type="Gene3D" id="2.60.40.10">
    <property type="entry name" value="Immunoglobulins"/>
    <property type="match status" value="1"/>
</dbReference>
<dbReference type="InterPro" id="IPR003961">
    <property type="entry name" value="FN3_dom"/>
</dbReference>
<dbReference type="InterPro" id="IPR036116">
    <property type="entry name" value="FN3_sf"/>
</dbReference>
<evidence type="ECO:0000313" key="8">
    <source>
        <dbReference type="EMBL" id="REK75002.1"/>
    </source>
</evidence>
<dbReference type="PROSITE" id="PS51732">
    <property type="entry name" value="ASN_GLN_ASE_3"/>
    <property type="match status" value="1"/>
</dbReference>
<evidence type="ECO:0000256" key="2">
    <source>
        <dbReference type="ARBA" id="ARBA00022801"/>
    </source>
</evidence>
<evidence type="ECO:0000256" key="4">
    <source>
        <dbReference type="PIRSR" id="PIRSR001220-2"/>
    </source>
</evidence>
<dbReference type="PANTHER" id="PTHR11707">
    <property type="entry name" value="L-ASPARAGINASE"/>
    <property type="match status" value="1"/>
</dbReference>
<dbReference type="InterPro" id="IPR013783">
    <property type="entry name" value="Ig-like_fold"/>
</dbReference>
<dbReference type="SUPFAM" id="SSF49265">
    <property type="entry name" value="Fibronectin type III"/>
    <property type="match status" value="1"/>
</dbReference>
<dbReference type="InterPro" id="IPR027474">
    <property type="entry name" value="L-asparaginase_N"/>
</dbReference>
<feature type="binding site" evidence="4">
    <location>
        <position position="118"/>
    </location>
    <ligand>
        <name>substrate</name>
    </ligand>
</feature>
<dbReference type="InterPro" id="IPR001119">
    <property type="entry name" value="SLH_dom"/>
</dbReference>
<keyword evidence="2" id="KW-0378">Hydrolase</keyword>
<dbReference type="InterPro" id="IPR040919">
    <property type="entry name" value="Asparaginase_C"/>
</dbReference>
<feature type="compositionally biased region" description="Gly residues" evidence="5">
    <location>
        <begin position="504"/>
        <end position="514"/>
    </location>
</feature>
<dbReference type="SMART" id="SM00870">
    <property type="entry name" value="Asparaginase"/>
    <property type="match status" value="1"/>
</dbReference>
<feature type="domain" description="SLH" evidence="7">
    <location>
        <begin position="584"/>
        <end position="647"/>
    </location>
</feature>
<dbReference type="SMART" id="SM00060">
    <property type="entry name" value="FN3"/>
    <property type="match status" value="1"/>
</dbReference>
<dbReference type="Pfam" id="PF00710">
    <property type="entry name" value="Asparaginase"/>
    <property type="match status" value="1"/>
</dbReference>
<evidence type="ECO:0000313" key="9">
    <source>
        <dbReference type="Proteomes" id="UP000261905"/>
    </source>
</evidence>
<dbReference type="PRINTS" id="PR00139">
    <property type="entry name" value="ASNGLNASE"/>
</dbReference>
<dbReference type="InterPro" id="IPR027473">
    <property type="entry name" value="L-asparaginase_C"/>
</dbReference>
<dbReference type="GO" id="GO:0004067">
    <property type="term" value="F:asparaginase activity"/>
    <property type="evidence" value="ECO:0007669"/>
    <property type="project" value="UniProtKB-UniRule"/>
</dbReference>
<gene>
    <name evidence="8" type="ORF">DX130_15300</name>
</gene>
<evidence type="ECO:0000259" key="6">
    <source>
        <dbReference type="PROSITE" id="PS50853"/>
    </source>
</evidence>
<protein>
    <submittedName>
        <fullName evidence="8">Asparaginase</fullName>
    </submittedName>
</protein>
<dbReference type="OrthoDB" id="504962at2"/>
<dbReference type="InterPro" id="IPR037152">
    <property type="entry name" value="L-asparaginase_N_sf"/>
</dbReference>
<comment type="similarity">
    <text evidence="1">Belongs to the asparaginase 1 family.</text>
</comment>
<dbReference type="FunFam" id="3.40.50.1170:FF:000001">
    <property type="entry name" value="L-asparaginase 2"/>
    <property type="match status" value="1"/>
</dbReference>
<dbReference type="Gene3D" id="3.40.50.1170">
    <property type="entry name" value="L-asparaginase, N-terminal domain"/>
    <property type="match status" value="1"/>
</dbReference>
<feature type="domain" description="SLH" evidence="7">
    <location>
        <begin position="523"/>
        <end position="583"/>
    </location>
</feature>
<evidence type="ECO:0000256" key="3">
    <source>
        <dbReference type="PIRSR" id="PIRSR001220-1"/>
    </source>
</evidence>
<feature type="binding site" evidence="4">
    <location>
        <begin position="149"/>
        <end position="150"/>
    </location>
    <ligand>
        <name>substrate</name>
    </ligand>
</feature>
<dbReference type="GO" id="GO:0006528">
    <property type="term" value="P:asparagine metabolic process"/>
    <property type="evidence" value="ECO:0007669"/>
    <property type="project" value="InterPro"/>
</dbReference>
<feature type="active site" description="O-isoaspartyl threonine intermediate" evidence="3">
    <location>
        <position position="70"/>
    </location>
</feature>
<dbReference type="Proteomes" id="UP000261905">
    <property type="component" value="Unassembled WGS sequence"/>
</dbReference>
<dbReference type="Pfam" id="PF17763">
    <property type="entry name" value="Asparaginase_C"/>
    <property type="match status" value="1"/>
</dbReference>
<evidence type="ECO:0000259" key="7">
    <source>
        <dbReference type="PROSITE" id="PS51272"/>
    </source>
</evidence>
<evidence type="ECO:0000256" key="1">
    <source>
        <dbReference type="ARBA" id="ARBA00010518"/>
    </source>
</evidence>
<feature type="region of interest" description="Disordered" evidence="5">
    <location>
        <begin position="491"/>
        <end position="527"/>
    </location>
</feature>
<dbReference type="Pfam" id="PF00041">
    <property type="entry name" value="fn3"/>
    <property type="match status" value="1"/>
</dbReference>
<accession>A0A371PGE1</accession>
<dbReference type="RefSeq" id="WP_116046783.1">
    <property type="nucleotide sequence ID" value="NZ_QUBQ01000002.1"/>
</dbReference>
<proteinExistence type="inferred from homology"/>
<evidence type="ECO:0000256" key="5">
    <source>
        <dbReference type="SAM" id="MobiDB-lite"/>
    </source>
</evidence>
<dbReference type="PANTHER" id="PTHR11707:SF28">
    <property type="entry name" value="60 KDA LYSOPHOSPHOLIPASE"/>
    <property type="match status" value="1"/>
</dbReference>
<feature type="compositionally biased region" description="Basic and acidic residues" evidence="5">
    <location>
        <begin position="515"/>
        <end position="525"/>
    </location>
</feature>
<reference evidence="8 9" key="1">
    <citation type="submission" date="2018-08" db="EMBL/GenBank/DDBJ databases">
        <title>Paenibacillus sp. M4BSY-1, whole genome shotgun sequence.</title>
        <authorList>
            <person name="Tuo L."/>
        </authorList>
    </citation>
    <scope>NUCLEOTIDE SEQUENCE [LARGE SCALE GENOMIC DNA]</scope>
    <source>
        <strain evidence="8 9">M4BSY-1</strain>
    </source>
</reference>
<dbReference type="Pfam" id="PF00395">
    <property type="entry name" value="SLH"/>
    <property type="match status" value="3"/>
</dbReference>
<dbReference type="CDD" id="cd00063">
    <property type="entry name" value="FN3"/>
    <property type="match status" value="1"/>
</dbReference>
<dbReference type="InterPro" id="IPR036152">
    <property type="entry name" value="Asp/glu_Ase-like_sf"/>
</dbReference>